<dbReference type="EMBL" id="JBIPKE010000020">
    <property type="protein sequence ID" value="MFH6985662.1"/>
    <property type="molecule type" value="Genomic_DNA"/>
</dbReference>
<accession>A0ABW7NDV5</accession>
<dbReference type="EC" id="2.1.1.-" evidence="2"/>
<sequence length="303" mass="35358">MSNLFQLIKTYSPANIAREVYYSYLRSKDHAAGVGEFYNKHHQDFLEVYGELIQAFRTSDIDEILDYELEAMQISPEMKVLDAGCGVGRPALHFAQKSGAQIEAISISQRQIDYANNLKGKFNTGNVTFTKLDYHRIQEYFGNSQFDRIYFLESFGHSTKKKELLKSVWDALKPGGEVYIKDLFCRVTDSRKDQKVINREIAKINQQYHYEISNLTQFLDMARKMGFVLKLVKTIDIKLEAFENLAISNKFQELTGIYKIESFDGYIFPVDFLEVKLYKPAFNMEEAKDRYFLQNLFYKNIRS</sequence>
<proteinExistence type="predicted"/>
<organism evidence="2 3">
    <name type="scientific">Marinoscillum luteum</name>
    <dbReference type="NCBI Taxonomy" id="861051"/>
    <lineage>
        <taxon>Bacteria</taxon>
        <taxon>Pseudomonadati</taxon>
        <taxon>Bacteroidota</taxon>
        <taxon>Cytophagia</taxon>
        <taxon>Cytophagales</taxon>
        <taxon>Reichenbachiellaceae</taxon>
        <taxon>Marinoscillum</taxon>
    </lineage>
</organism>
<protein>
    <submittedName>
        <fullName evidence="2">SAM-dependent methyltransferase</fullName>
        <ecNumber evidence="2">2.1.1.-</ecNumber>
    </submittedName>
</protein>
<dbReference type="RefSeq" id="WP_159581553.1">
    <property type="nucleotide sequence ID" value="NZ_JBIPKE010000020.1"/>
</dbReference>
<dbReference type="GO" id="GO:0032259">
    <property type="term" value="P:methylation"/>
    <property type="evidence" value="ECO:0007669"/>
    <property type="project" value="UniProtKB-KW"/>
</dbReference>
<dbReference type="PANTHER" id="PTHR44068:SF11">
    <property type="entry name" value="GERANYL DIPHOSPHATE 2-C-METHYLTRANSFERASE"/>
    <property type="match status" value="1"/>
</dbReference>
<dbReference type="Proteomes" id="UP001610063">
    <property type="component" value="Unassembled WGS sequence"/>
</dbReference>
<name>A0ABW7NDV5_9BACT</name>
<keyword evidence="2" id="KW-0808">Transferase</keyword>
<dbReference type="InterPro" id="IPR025714">
    <property type="entry name" value="Methyltranfer_dom"/>
</dbReference>
<comment type="caution">
    <text evidence="2">The sequence shown here is derived from an EMBL/GenBank/DDBJ whole genome shotgun (WGS) entry which is preliminary data.</text>
</comment>
<dbReference type="InterPro" id="IPR029063">
    <property type="entry name" value="SAM-dependent_MTases_sf"/>
</dbReference>
<dbReference type="Pfam" id="PF13847">
    <property type="entry name" value="Methyltransf_31"/>
    <property type="match status" value="1"/>
</dbReference>
<keyword evidence="3" id="KW-1185">Reference proteome</keyword>
<dbReference type="PANTHER" id="PTHR44068">
    <property type="entry name" value="ZGC:194242"/>
    <property type="match status" value="1"/>
</dbReference>
<keyword evidence="2" id="KW-0489">Methyltransferase</keyword>
<dbReference type="GO" id="GO:0008168">
    <property type="term" value="F:methyltransferase activity"/>
    <property type="evidence" value="ECO:0007669"/>
    <property type="project" value="UniProtKB-KW"/>
</dbReference>
<evidence type="ECO:0000313" key="2">
    <source>
        <dbReference type="EMBL" id="MFH6985662.1"/>
    </source>
</evidence>
<evidence type="ECO:0000259" key="1">
    <source>
        <dbReference type="Pfam" id="PF13847"/>
    </source>
</evidence>
<dbReference type="CDD" id="cd02440">
    <property type="entry name" value="AdoMet_MTases"/>
    <property type="match status" value="1"/>
</dbReference>
<dbReference type="InterPro" id="IPR050447">
    <property type="entry name" value="Erg6_SMT_methyltransf"/>
</dbReference>
<dbReference type="Gene3D" id="3.40.50.150">
    <property type="entry name" value="Vaccinia Virus protein VP39"/>
    <property type="match status" value="1"/>
</dbReference>
<gene>
    <name evidence="2" type="ORF">ACHKAR_19575</name>
</gene>
<reference evidence="2 3" key="1">
    <citation type="journal article" date="2013" name="Int. J. Syst. Evol. Microbiol.">
        <title>Marinoscillum luteum sp. nov., isolated from marine sediment.</title>
        <authorList>
            <person name="Cha I.T."/>
            <person name="Park S.J."/>
            <person name="Kim S.J."/>
            <person name="Kim J.G."/>
            <person name="Jung M.Y."/>
            <person name="Shin K.S."/>
            <person name="Kwon K.K."/>
            <person name="Yang S.H."/>
            <person name="Seo Y.S."/>
            <person name="Rhee S.K."/>
        </authorList>
    </citation>
    <scope>NUCLEOTIDE SEQUENCE [LARGE SCALE GENOMIC DNA]</scope>
    <source>
        <strain evidence="2 3">KCTC 23939</strain>
    </source>
</reference>
<dbReference type="SUPFAM" id="SSF53335">
    <property type="entry name" value="S-adenosyl-L-methionine-dependent methyltransferases"/>
    <property type="match status" value="1"/>
</dbReference>
<feature type="domain" description="Methyltransferase" evidence="1">
    <location>
        <begin position="75"/>
        <end position="184"/>
    </location>
</feature>
<evidence type="ECO:0000313" key="3">
    <source>
        <dbReference type="Proteomes" id="UP001610063"/>
    </source>
</evidence>